<dbReference type="STRING" id="1464123.SAMN05444126_1039"/>
<organism evidence="2 3">
    <name type="scientific">Salisediminibacterium halotolerans</name>
    <dbReference type="NCBI Taxonomy" id="517425"/>
    <lineage>
        <taxon>Bacteria</taxon>
        <taxon>Bacillati</taxon>
        <taxon>Bacillota</taxon>
        <taxon>Bacilli</taxon>
        <taxon>Bacillales</taxon>
        <taxon>Bacillaceae</taxon>
        <taxon>Salisediminibacterium</taxon>
    </lineage>
</organism>
<evidence type="ECO:0000313" key="2">
    <source>
        <dbReference type="EMBL" id="SER59826.1"/>
    </source>
</evidence>
<gene>
    <name evidence="2" type="ORF">SAMN05444126_1039</name>
</gene>
<dbReference type="RefSeq" id="WP_093071885.1">
    <property type="nucleotide sequence ID" value="NZ_FOGV01000003.1"/>
</dbReference>
<feature type="transmembrane region" description="Helical" evidence="1">
    <location>
        <begin position="464"/>
        <end position="482"/>
    </location>
</feature>
<keyword evidence="3" id="KW-1185">Reference proteome</keyword>
<sequence length="490" mass="55073">MTKSQYLKVITGLFIVSVLLVFIGVLINIPHLDLFESDLIRYDKFALEIDIYRLLLALTTTLVSSFLVLYFGVGFRLILTPVIIYLFLVVTLVYPGITLIDSFVGNTGFISFTGYSLSLIAFSIGVAFASLINNFSPKIEINNYYKRISLNHELNPVLRRTLITFSIVGSIIVITAIMSNNRIAIEAIIDFFRTGGVSESASAVDDARTETYYVDNNMINIFIGYIQRIVLPISSLVLFVDAKLTKNKKNLLFSLAVLSLVLLSILSTGQRLLLGQIFLIILVVLTFFYQVRFKTIFNILLTAVIILVIQTIALGRMVGGTGYLENLIMSLNRVVERIFLTKGVTTYRTFEYFEDNPGLRYGETIVNKFIGLGADSPTLAEKVYFYFFQERGTAGPQSFAEAYINFSMIGMIVFAFIIGFILQLISIQIIRRSVNFFAIVTLAYLSFLFGYGGYSDVASFKTHGAHVVTIFYFITILIVSVINKRHKINK</sequence>
<feature type="transmembrane region" description="Helical" evidence="1">
    <location>
        <begin position="109"/>
        <end position="136"/>
    </location>
</feature>
<feature type="transmembrane region" description="Helical" evidence="1">
    <location>
        <begin position="402"/>
        <end position="422"/>
    </location>
</feature>
<dbReference type="Proteomes" id="UP000199318">
    <property type="component" value="Unassembled WGS sequence"/>
</dbReference>
<feature type="transmembrane region" description="Helical" evidence="1">
    <location>
        <begin position="251"/>
        <end position="267"/>
    </location>
</feature>
<protein>
    <submittedName>
        <fullName evidence="2">Oligosaccharide repeat unit polymerase</fullName>
    </submittedName>
</protein>
<dbReference type="AlphaFoldDB" id="A0A1H9QH23"/>
<reference evidence="3" key="1">
    <citation type="submission" date="2016-10" db="EMBL/GenBank/DDBJ databases">
        <authorList>
            <person name="de Groot N.N."/>
        </authorList>
    </citation>
    <scope>NUCLEOTIDE SEQUENCE [LARGE SCALE GENOMIC DNA]</scope>
    <source>
        <strain evidence="3">10nlg</strain>
    </source>
</reference>
<feature type="transmembrane region" description="Helical" evidence="1">
    <location>
        <begin position="51"/>
        <end position="71"/>
    </location>
</feature>
<evidence type="ECO:0000313" key="3">
    <source>
        <dbReference type="Proteomes" id="UP000199318"/>
    </source>
</evidence>
<accession>A0A1H9QH23</accession>
<feature type="transmembrane region" description="Helical" evidence="1">
    <location>
        <begin position="157"/>
        <end position="178"/>
    </location>
</feature>
<keyword evidence="1" id="KW-0812">Transmembrane</keyword>
<feature type="transmembrane region" description="Helical" evidence="1">
    <location>
        <begin position="273"/>
        <end position="289"/>
    </location>
</feature>
<dbReference type="EMBL" id="FOGV01000003">
    <property type="protein sequence ID" value="SER59826.1"/>
    <property type="molecule type" value="Genomic_DNA"/>
</dbReference>
<proteinExistence type="predicted"/>
<feature type="transmembrane region" description="Helical" evidence="1">
    <location>
        <begin position="12"/>
        <end position="31"/>
    </location>
</feature>
<feature type="transmembrane region" description="Helical" evidence="1">
    <location>
        <begin position="218"/>
        <end position="239"/>
    </location>
</feature>
<keyword evidence="1" id="KW-0472">Membrane</keyword>
<feature type="transmembrane region" description="Helical" evidence="1">
    <location>
        <begin position="78"/>
        <end position="97"/>
    </location>
</feature>
<keyword evidence="1" id="KW-1133">Transmembrane helix</keyword>
<name>A0A1H9QH23_9BACI</name>
<dbReference type="NCBIfam" id="TIGR04370">
    <property type="entry name" value="glyco_rpt_poly"/>
    <property type="match status" value="1"/>
</dbReference>
<feature type="transmembrane region" description="Helical" evidence="1">
    <location>
        <begin position="434"/>
        <end position="452"/>
    </location>
</feature>
<comment type="caution">
    <text evidence="2">The sequence shown here is derived from an EMBL/GenBank/DDBJ whole genome shotgun (WGS) entry which is preliminary data.</text>
</comment>
<feature type="transmembrane region" description="Helical" evidence="1">
    <location>
        <begin position="296"/>
        <end position="319"/>
    </location>
</feature>
<evidence type="ECO:0000256" key="1">
    <source>
        <dbReference type="SAM" id="Phobius"/>
    </source>
</evidence>